<dbReference type="Proteomes" id="UP000245695">
    <property type="component" value="Chromosome 1"/>
</dbReference>
<dbReference type="RefSeq" id="WP_166505630.1">
    <property type="nucleotide sequence ID" value="NZ_JAKNTL010000007.1"/>
</dbReference>
<evidence type="ECO:0000313" key="2">
    <source>
        <dbReference type="Proteomes" id="UP000245695"/>
    </source>
</evidence>
<proteinExistence type="predicted"/>
<accession>A0A2P2BSC4</accession>
<organism evidence="1 2">
    <name type="scientific">Romboutsia hominis</name>
    <dbReference type="NCBI Taxonomy" id="1507512"/>
    <lineage>
        <taxon>Bacteria</taxon>
        <taxon>Bacillati</taxon>
        <taxon>Bacillota</taxon>
        <taxon>Clostridia</taxon>
        <taxon>Peptostreptococcales</taxon>
        <taxon>Peptostreptococcaceae</taxon>
        <taxon>Romboutsia</taxon>
    </lineage>
</organism>
<keyword evidence="2" id="KW-1185">Reference proteome</keyword>
<protein>
    <submittedName>
        <fullName evidence="1">Uncharacterized protein</fullName>
    </submittedName>
</protein>
<reference evidence="1 2" key="1">
    <citation type="submission" date="2014-09" db="EMBL/GenBank/DDBJ databases">
        <authorList>
            <person name="Hornung B.V."/>
        </authorList>
    </citation>
    <scope>NUCLEOTIDE SEQUENCE [LARGE SCALE GENOMIC DNA]</scope>
    <source>
        <strain evidence="1 2">FRIFI</strain>
    </source>
</reference>
<dbReference type="KEGG" id="rhom:FRIFI_1742"/>
<gene>
    <name evidence="1" type="ORF">FRIFI_1742</name>
</gene>
<sequence length="168" mass="19929">MNKTIREIDKDINRCKNLIEENNYLEIVIGLEELIDKYNSCIENIKKYDGRVWNYSKSDLEKLMKELVGYKKELSIREYKKELTKLVDSSIDYIKNHDTLNKSKKINIIEVIRDLHNISNEDLGKEKLWEELRIYIRLASDEDIEVGSKLISIINYVLDFDKAKNLVQ</sequence>
<name>A0A2P2BSC4_9FIRM</name>
<dbReference type="AlphaFoldDB" id="A0A2P2BSC4"/>
<dbReference type="EMBL" id="LN650648">
    <property type="protein sequence ID" value="CEI73275.1"/>
    <property type="molecule type" value="Genomic_DNA"/>
</dbReference>
<evidence type="ECO:0000313" key="1">
    <source>
        <dbReference type="EMBL" id="CEI73275.1"/>
    </source>
</evidence>